<dbReference type="Proteomes" id="UP000284375">
    <property type="component" value="Unassembled WGS sequence"/>
</dbReference>
<comment type="subcellular location">
    <subcellularLocation>
        <location evidence="1">Membrane</location>
        <topology evidence="1">Single-pass type IV membrane protein</topology>
    </subcellularLocation>
</comment>
<keyword evidence="4" id="KW-0812">Transmembrane</keyword>
<protein>
    <recommendedName>
        <fullName evidence="10">t-SNARE coiled-coil homology domain-containing protein</fullName>
    </recommendedName>
</protein>
<dbReference type="SMART" id="SM00397">
    <property type="entry name" value="t_SNARE"/>
    <property type="match status" value="1"/>
</dbReference>
<dbReference type="GO" id="GO:0031201">
    <property type="term" value="C:SNARE complex"/>
    <property type="evidence" value="ECO:0007669"/>
    <property type="project" value="TreeGrafter"/>
</dbReference>
<keyword evidence="5" id="KW-0653">Protein transport</keyword>
<reference evidence="11 12" key="1">
    <citation type="submission" date="2015-09" db="EMBL/GenBank/DDBJ databases">
        <title>Host preference determinants of Valsa canker pathogens revealed by comparative genomics.</title>
        <authorList>
            <person name="Yin Z."/>
            <person name="Huang L."/>
        </authorList>
    </citation>
    <scope>NUCLEOTIDE SEQUENCE [LARGE SCALE GENOMIC DNA]</scope>
    <source>
        <strain evidence="11 12">YSFL</strain>
    </source>
</reference>
<evidence type="ECO:0000259" key="10">
    <source>
        <dbReference type="PROSITE" id="PS50192"/>
    </source>
</evidence>
<evidence type="ECO:0000256" key="9">
    <source>
        <dbReference type="SAM" id="MobiDB-lite"/>
    </source>
</evidence>
<feature type="compositionally biased region" description="Low complexity" evidence="9">
    <location>
        <begin position="233"/>
        <end position="246"/>
    </location>
</feature>
<feature type="compositionally biased region" description="Basic and acidic residues" evidence="9">
    <location>
        <begin position="254"/>
        <end position="266"/>
    </location>
</feature>
<dbReference type="SUPFAM" id="SSF58038">
    <property type="entry name" value="SNARE fusion complex"/>
    <property type="match status" value="1"/>
</dbReference>
<dbReference type="PANTHER" id="PTHR15959">
    <property type="entry name" value="SYNTAXIN-18"/>
    <property type="match status" value="1"/>
</dbReference>
<dbReference type="GO" id="GO:0005783">
    <property type="term" value="C:endoplasmic reticulum"/>
    <property type="evidence" value="ECO:0007669"/>
    <property type="project" value="TreeGrafter"/>
</dbReference>
<keyword evidence="7" id="KW-0175">Coiled coil</keyword>
<feature type="domain" description="T-SNARE coiled-coil homology" evidence="10">
    <location>
        <begin position="280"/>
        <end position="342"/>
    </location>
</feature>
<keyword evidence="12" id="KW-1185">Reference proteome</keyword>
<organism evidence="11 12">
    <name type="scientific">Cytospora chrysosperma</name>
    <name type="common">Cytospora canker fungus</name>
    <name type="synonym">Sphaeria chrysosperma</name>
    <dbReference type="NCBI Taxonomy" id="252740"/>
    <lineage>
        <taxon>Eukaryota</taxon>
        <taxon>Fungi</taxon>
        <taxon>Dikarya</taxon>
        <taxon>Ascomycota</taxon>
        <taxon>Pezizomycotina</taxon>
        <taxon>Sordariomycetes</taxon>
        <taxon>Sordariomycetidae</taxon>
        <taxon>Diaporthales</taxon>
        <taxon>Cytosporaceae</taxon>
        <taxon>Cytospora</taxon>
    </lineage>
</organism>
<evidence type="ECO:0000256" key="2">
    <source>
        <dbReference type="ARBA" id="ARBA00009063"/>
    </source>
</evidence>
<dbReference type="OrthoDB" id="342981at2759"/>
<evidence type="ECO:0000256" key="3">
    <source>
        <dbReference type="ARBA" id="ARBA00022448"/>
    </source>
</evidence>
<dbReference type="PROSITE" id="PS50192">
    <property type="entry name" value="T_SNARE"/>
    <property type="match status" value="1"/>
</dbReference>
<comment type="caution">
    <text evidence="11">The sequence shown here is derived from an EMBL/GenBank/DDBJ whole genome shotgun (WGS) entry which is preliminary data.</text>
</comment>
<gene>
    <name evidence="11" type="ORF">VSDG_00617</name>
</gene>
<keyword evidence="6" id="KW-1133">Transmembrane helix</keyword>
<evidence type="ECO:0000313" key="11">
    <source>
        <dbReference type="EMBL" id="ROW05106.1"/>
    </source>
</evidence>
<evidence type="ECO:0000256" key="8">
    <source>
        <dbReference type="ARBA" id="ARBA00023136"/>
    </source>
</evidence>
<dbReference type="GO" id="GO:0006890">
    <property type="term" value="P:retrograde vesicle-mediated transport, Golgi to endoplasmic reticulum"/>
    <property type="evidence" value="ECO:0007669"/>
    <property type="project" value="TreeGrafter"/>
</dbReference>
<dbReference type="AlphaFoldDB" id="A0A423WNT3"/>
<proteinExistence type="inferred from homology"/>
<comment type="similarity">
    <text evidence="2">Belongs to the syntaxin family.</text>
</comment>
<dbReference type="Gene3D" id="1.20.5.110">
    <property type="match status" value="1"/>
</dbReference>
<evidence type="ECO:0000256" key="1">
    <source>
        <dbReference type="ARBA" id="ARBA00004211"/>
    </source>
</evidence>
<dbReference type="STRING" id="252740.A0A423WNT3"/>
<keyword evidence="8" id="KW-0472">Membrane</keyword>
<dbReference type="GO" id="GO:0015031">
    <property type="term" value="P:protein transport"/>
    <property type="evidence" value="ECO:0007669"/>
    <property type="project" value="UniProtKB-KW"/>
</dbReference>
<name>A0A423WNT3_CYTCH</name>
<dbReference type="CDD" id="cd15850">
    <property type="entry name" value="SNARE_syntaxin18"/>
    <property type="match status" value="1"/>
</dbReference>
<evidence type="ECO:0000256" key="7">
    <source>
        <dbReference type="ARBA" id="ARBA00023054"/>
    </source>
</evidence>
<keyword evidence="3" id="KW-0813">Transport</keyword>
<evidence type="ECO:0000313" key="12">
    <source>
        <dbReference type="Proteomes" id="UP000284375"/>
    </source>
</evidence>
<sequence>MEVTVTLNELLKARSASTCRGALPDIDRIDGYLKEASSINRDIANLHSELSHIRQAYLSTAAAPRKTQMRGHRGGAGSQDRPALYLTDADRNAVDKMAKESLQRLEMRIRILEDDEARRHDAAERAIKKKYGGGLRALTSWAAGGALGGAGGGEAAARSPEHAEAVKTERQILVHRGTIIGYLRERLSVISKLQGGMMETRLSREMEKNRSILARARGSQLPPALAKEFGFDSPSSGPTSKPSTSGVPLDEEESQRRQAEDLDLTDEQKQMFEKDNQDMLKHYNTALDKVRTVEKSIVEISELQQMLADNLTVQSAHIDQLVADAERTEENVGSGNKELKKASQRKFSQARLTFYAASALCTFLVIWDLII</sequence>
<dbReference type="EMBL" id="LJZO01000001">
    <property type="protein sequence ID" value="ROW05106.1"/>
    <property type="molecule type" value="Genomic_DNA"/>
</dbReference>
<dbReference type="PANTHER" id="PTHR15959:SF0">
    <property type="entry name" value="SYNTAXIN-18"/>
    <property type="match status" value="1"/>
</dbReference>
<evidence type="ECO:0000256" key="6">
    <source>
        <dbReference type="ARBA" id="ARBA00022989"/>
    </source>
</evidence>
<evidence type="ECO:0000256" key="4">
    <source>
        <dbReference type="ARBA" id="ARBA00022692"/>
    </source>
</evidence>
<accession>A0A423WNT3</accession>
<evidence type="ECO:0000256" key="5">
    <source>
        <dbReference type="ARBA" id="ARBA00022927"/>
    </source>
</evidence>
<feature type="region of interest" description="Disordered" evidence="9">
    <location>
        <begin position="223"/>
        <end position="266"/>
    </location>
</feature>
<dbReference type="InterPro" id="IPR000727">
    <property type="entry name" value="T_SNARE_dom"/>
</dbReference>